<dbReference type="InterPro" id="IPR043577">
    <property type="entry name" value="AE"/>
</dbReference>
<sequence>MKILSLLFSLVLLSFSRVVSSRHHRQPAAQGEIHALLVAGSNGWYNYRHQADVGHAYHTLKRHGLADENIIVMMYDDVANNKQNPYPGKLFNRPHGENVYEGLKIDYKGSSVTPENFLNILKGNASGVEGGNGRVIESNPNDRIFVFFTDHGAVGLIAFPDEMLTVKELNKALNWMHSNERYDQLVFYLEACESGSMFENVLKSNINVYAITAANSHESSWGTFCENDMRLPCLGDLFSVNWMKDSDEEDLNVETLEDQYKLVKRMTNLSHVMHFGDMHIANEPVGWFQGQRKSHRKGITDVDEEPYSTVSWPSRDVELLYLHQLKETTNDIYEAKELSRSIRKIHEDRRKIKSMVLNLVDNLVETLADRRRMFEERNTVEDLDCHHDVVRAFDLICVDVNKYDYALKYIYVLNNLCIELGDAEQIITAMWSTCSKSRFQFF</sequence>
<dbReference type="PANTHER" id="PTHR12000:SF42">
    <property type="entry name" value="LEGUMAIN"/>
    <property type="match status" value="1"/>
</dbReference>
<evidence type="ECO:0000256" key="6">
    <source>
        <dbReference type="ARBA" id="ARBA00022801"/>
    </source>
</evidence>
<dbReference type="CDD" id="cd21115">
    <property type="entry name" value="legumain_C"/>
    <property type="match status" value="1"/>
</dbReference>
<feature type="active site" description="Nucleophile" evidence="8">
    <location>
        <position position="192"/>
    </location>
</feature>
<protein>
    <recommendedName>
        <fullName evidence="3">legumain</fullName>
        <ecNumber evidence="3">3.4.22.34</ecNumber>
    </recommendedName>
</protein>
<organism evidence="11 12">
    <name type="scientific">Trichostrongylus colubriformis</name>
    <name type="common">Black scour worm</name>
    <dbReference type="NCBI Taxonomy" id="6319"/>
    <lineage>
        <taxon>Eukaryota</taxon>
        <taxon>Metazoa</taxon>
        <taxon>Ecdysozoa</taxon>
        <taxon>Nematoda</taxon>
        <taxon>Chromadorea</taxon>
        <taxon>Rhabditida</taxon>
        <taxon>Rhabditina</taxon>
        <taxon>Rhabditomorpha</taxon>
        <taxon>Strongyloidea</taxon>
        <taxon>Trichostrongylidae</taxon>
        <taxon>Trichostrongylus</taxon>
    </lineage>
</organism>
<accession>A0AAN8IMJ7</accession>
<evidence type="ECO:0000256" key="5">
    <source>
        <dbReference type="ARBA" id="ARBA00022729"/>
    </source>
</evidence>
<dbReference type="PIRSF" id="PIRSF500139">
    <property type="entry name" value="AE"/>
    <property type="match status" value="1"/>
</dbReference>
<dbReference type="GO" id="GO:0006624">
    <property type="term" value="P:vacuolar protein processing"/>
    <property type="evidence" value="ECO:0007669"/>
    <property type="project" value="TreeGrafter"/>
</dbReference>
<reference evidence="11 12" key="1">
    <citation type="submission" date="2019-10" db="EMBL/GenBank/DDBJ databases">
        <title>Assembly and Annotation for the nematode Trichostrongylus colubriformis.</title>
        <authorList>
            <person name="Martin J."/>
        </authorList>
    </citation>
    <scope>NUCLEOTIDE SEQUENCE [LARGE SCALE GENOMIC DNA]</scope>
    <source>
        <strain evidence="11">G859</strain>
        <tissue evidence="11">Whole worm</tissue>
    </source>
</reference>
<dbReference type="GO" id="GO:0004197">
    <property type="term" value="F:cysteine-type endopeptidase activity"/>
    <property type="evidence" value="ECO:0007669"/>
    <property type="project" value="UniProtKB-EC"/>
</dbReference>
<keyword evidence="7" id="KW-0788">Thiol protease</keyword>
<dbReference type="GO" id="GO:0051603">
    <property type="term" value="P:proteolysis involved in protein catabolic process"/>
    <property type="evidence" value="ECO:0007669"/>
    <property type="project" value="InterPro"/>
</dbReference>
<evidence type="ECO:0000256" key="1">
    <source>
        <dbReference type="ARBA" id="ARBA00000810"/>
    </source>
</evidence>
<dbReference type="EMBL" id="WIXE01008739">
    <property type="protein sequence ID" value="KAK5979036.1"/>
    <property type="molecule type" value="Genomic_DNA"/>
</dbReference>
<feature type="signal peptide" evidence="9">
    <location>
        <begin position="1"/>
        <end position="21"/>
    </location>
</feature>
<dbReference type="PANTHER" id="PTHR12000">
    <property type="entry name" value="HEMOGLOBINASE FAMILY MEMBER"/>
    <property type="match status" value="1"/>
</dbReference>
<dbReference type="Proteomes" id="UP001331761">
    <property type="component" value="Unassembled WGS sequence"/>
</dbReference>
<dbReference type="Pfam" id="PF20985">
    <property type="entry name" value="Legum_prodom"/>
    <property type="match status" value="1"/>
</dbReference>
<dbReference type="PRINTS" id="PR00776">
    <property type="entry name" value="HEMOGLOBNASE"/>
</dbReference>
<evidence type="ECO:0000259" key="10">
    <source>
        <dbReference type="Pfam" id="PF20985"/>
    </source>
</evidence>
<dbReference type="FunFam" id="3.40.50.1460:FF:000006">
    <property type="entry name" value="Legumain"/>
    <property type="match status" value="1"/>
</dbReference>
<keyword evidence="5 9" id="KW-0732">Signal</keyword>
<evidence type="ECO:0000256" key="2">
    <source>
        <dbReference type="ARBA" id="ARBA00009941"/>
    </source>
</evidence>
<dbReference type="Gene3D" id="3.40.50.1460">
    <property type="match status" value="1"/>
</dbReference>
<feature type="domain" description="Legumain prodomain" evidence="10">
    <location>
        <begin position="341"/>
        <end position="434"/>
    </location>
</feature>
<comment type="similarity">
    <text evidence="2">Belongs to the peptidase C13 family.</text>
</comment>
<evidence type="ECO:0000256" key="7">
    <source>
        <dbReference type="ARBA" id="ARBA00022807"/>
    </source>
</evidence>
<name>A0AAN8IMJ7_TRICO</name>
<proteinExistence type="inferred from homology"/>
<feature type="active site" evidence="8">
    <location>
        <position position="151"/>
    </location>
</feature>
<keyword evidence="6" id="KW-0378">Hydrolase</keyword>
<evidence type="ECO:0000256" key="3">
    <source>
        <dbReference type="ARBA" id="ARBA00012628"/>
    </source>
</evidence>
<evidence type="ECO:0000256" key="8">
    <source>
        <dbReference type="PIRSR" id="PIRSR019663-1"/>
    </source>
</evidence>
<dbReference type="PIRSF" id="PIRSF019663">
    <property type="entry name" value="Legumain"/>
    <property type="match status" value="1"/>
</dbReference>
<dbReference type="InterPro" id="IPR046427">
    <property type="entry name" value="Legumain_prodom_sf"/>
</dbReference>
<dbReference type="Gene3D" id="1.10.132.130">
    <property type="match status" value="1"/>
</dbReference>
<evidence type="ECO:0000256" key="9">
    <source>
        <dbReference type="SAM" id="SignalP"/>
    </source>
</evidence>
<evidence type="ECO:0000256" key="4">
    <source>
        <dbReference type="ARBA" id="ARBA00022670"/>
    </source>
</evidence>
<dbReference type="InterPro" id="IPR001096">
    <property type="entry name" value="Peptidase_C13"/>
</dbReference>
<comment type="catalytic activity">
    <reaction evidence="1">
        <text>Hydrolysis of proteins and small molecule substrates at -Asn-|-Xaa- bonds.</text>
        <dbReference type="EC" id="3.4.22.34"/>
    </reaction>
</comment>
<keyword evidence="12" id="KW-1185">Reference proteome</keyword>
<keyword evidence="4" id="KW-0645">Protease</keyword>
<feature type="chain" id="PRO_5042893040" description="legumain" evidence="9">
    <location>
        <begin position="22"/>
        <end position="442"/>
    </location>
</feature>
<dbReference type="InterPro" id="IPR048501">
    <property type="entry name" value="Legum_prodom"/>
</dbReference>
<evidence type="ECO:0000313" key="12">
    <source>
        <dbReference type="Proteomes" id="UP001331761"/>
    </source>
</evidence>
<dbReference type="GO" id="GO:0005773">
    <property type="term" value="C:vacuole"/>
    <property type="evidence" value="ECO:0007669"/>
    <property type="project" value="GOC"/>
</dbReference>
<evidence type="ECO:0000313" key="11">
    <source>
        <dbReference type="EMBL" id="KAK5979036.1"/>
    </source>
</evidence>
<comment type="caution">
    <text evidence="11">The sequence shown here is derived from an EMBL/GenBank/DDBJ whole genome shotgun (WGS) entry which is preliminary data.</text>
</comment>
<dbReference type="EC" id="3.4.22.34" evidence="3"/>
<gene>
    <name evidence="11" type="ORF">GCK32_008521</name>
</gene>
<dbReference type="AlphaFoldDB" id="A0AAN8IMJ7"/>
<dbReference type="Pfam" id="PF01650">
    <property type="entry name" value="Peptidase_C13"/>
    <property type="match status" value="1"/>
</dbReference>